<evidence type="ECO:0000256" key="3">
    <source>
        <dbReference type="ARBA" id="ARBA00023082"/>
    </source>
</evidence>
<dbReference type="PANTHER" id="PTHR43133">
    <property type="entry name" value="RNA POLYMERASE ECF-TYPE SIGMA FACTO"/>
    <property type="match status" value="1"/>
</dbReference>
<keyword evidence="3" id="KW-0731">Sigma factor</keyword>
<evidence type="ECO:0000259" key="7">
    <source>
        <dbReference type="Pfam" id="PF08281"/>
    </source>
</evidence>
<dbReference type="InterPro" id="IPR013249">
    <property type="entry name" value="RNA_pol_sigma70_r4_t2"/>
</dbReference>
<dbReference type="InterPro" id="IPR036388">
    <property type="entry name" value="WH-like_DNA-bd_sf"/>
</dbReference>
<dbReference type="Gene3D" id="1.10.1740.10">
    <property type="match status" value="1"/>
</dbReference>
<dbReference type="Pfam" id="PF08281">
    <property type="entry name" value="Sigma70_r4_2"/>
    <property type="match status" value="1"/>
</dbReference>
<dbReference type="NCBIfam" id="TIGR02937">
    <property type="entry name" value="sigma70-ECF"/>
    <property type="match status" value="1"/>
</dbReference>
<feature type="domain" description="RNA polymerase sigma factor 70 region 4 type 2" evidence="7">
    <location>
        <begin position="115"/>
        <end position="158"/>
    </location>
</feature>
<accession>A0A6G1X8A2</accession>
<dbReference type="GO" id="GO:0006352">
    <property type="term" value="P:DNA-templated transcription initiation"/>
    <property type="evidence" value="ECO:0007669"/>
    <property type="project" value="InterPro"/>
</dbReference>
<dbReference type="AlphaFoldDB" id="A0A6G1X8A2"/>
<evidence type="ECO:0000313" key="9">
    <source>
        <dbReference type="Proteomes" id="UP000480185"/>
    </source>
</evidence>
<name>A0A6G1X8A2_9BACI</name>
<gene>
    <name evidence="8" type="ORF">GH754_12835</name>
</gene>
<comment type="caution">
    <text evidence="8">The sequence shown here is derived from an EMBL/GenBank/DDBJ whole genome shotgun (WGS) entry which is preliminary data.</text>
</comment>
<dbReference type="InterPro" id="IPR013324">
    <property type="entry name" value="RNA_pol_sigma_r3/r4-like"/>
</dbReference>
<dbReference type="GO" id="GO:0003677">
    <property type="term" value="F:DNA binding"/>
    <property type="evidence" value="ECO:0007669"/>
    <property type="project" value="UniProtKB-KW"/>
</dbReference>
<dbReference type="EMBL" id="WJNH01000007">
    <property type="protein sequence ID" value="MRG87194.1"/>
    <property type="molecule type" value="Genomic_DNA"/>
</dbReference>
<dbReference type="Proteomes" id="UP000480185">
    <property type="component" value="Unassembled WGS sequence"/>
</dbReference>
<keyword evidence="5" id="KW-0804">Transcription</keyword>
<dbReference type="Gene3D" id="1.10.10.10">
    <property type="entry name" value="Winged helix-like DNA-binding domain superfamily/Winged helix DNA-binding domain"/>
    <property type="match status" value="1"/>
</dbReference>
<dbReference type="InterPro" id="IPR039425">
    <property type="entry name" value="RNA_pol_sigma-70-like"/>
</dbReference>
<dbReference type="GO" id="GO:0016987">
    <property type="term" value="F:sigma factor activity"/>
    <property type="evidence" value="ECO:0007669"/>
    <property type="project" value="UniProtKB-KW"/>
</dbReference>
<proteinExistence type="inferred from homology"/>
<dbReference type="InterPro" id="IPR007627">
    <property type="entry name" value="RNA_pol_sigma70_r2"/>
</dbReference>
<sequence length="242" mass="28651">MLDTAINLNHSYFEQKIHPYDHTIRKYCTSFTSNPWEAEDLLQDSLLKIYLALKEQPDRKLTKKYLYQIIKNTWIDTKRKKQVSLVEGEFEIEQVPGNDEDYGVREILEVLADFLTIKQFVILLLSEVFRFTAKETAELIHESESTIYSTLHRGKTKLKRYMYLQSKEIIQHNKRQVQTENVDTAVFERFLEGFRLKNPKLIYETYLRMNKMGVQIGDMKKQGKQLCFTIKDPDGNVFMICS</sequence>
<dbReference type="SUPFAM" id="SSF88659">
    <property type="entry name" value="Sigma3 and sigma4 domains of RNA polymerase sigma factors"/>
    <property type="match status" value="1"/>
</dbReference>
<comment type="similarity">
    <text evidence="1">Belongs to the sigma-70 factor family. ECF subfamily.</text>
</comment>
<feature type="domain" description="RNA polymerase sigma-70 region 2" evidence="6">
    <location>
        <begin position="20"/>
        <end position="82"/>
    </location>
</feature>
<keyword evidence="2" id="KW-0805">Transcription regulation</keyword>
<dbReference type="Pfam" id="PF04542">
    <property type="entry name" value="Sigma70_r2"/>
    <property type="match status" value="1"/>
</dbReference>
<dbReference type="InterPro" id="IPR014284">
    <property type="entry name" value="RNA_pol_sigma-70_dom"/>
</dbReference>
<evidence type="ECO:0000256" key="1">
    <source>
        <dbReference type="ARBA" id="ARBA00010641"/>
    </source>
</evidence>
<dbReference type="PANTHER" id="PTHR43133:SF8">
    <property type="entry name" value="RNA POLYMERASE SIGMA FACTOR HI_1459-RELATED"/>
    <property type="match status" value="1"/>
</dbReference>
<protein>
    <submittedName>
        <fullName evidence="8">Sigma-70 family RNA polymerase sigma factor</fullName>
    </submittedName>
</protein>
<organism evidence="8 9">
    <name type="scientific">Salinibacillus xinjiangensis</name>
    <dbReference type="NCBI Taxonomy" id="1229268"/>
    <lineage>
        <taxon>Bacteria</taxon>
        <taxon>Bacillati</taxon>
        <taxon>Bacillota</taxon>
        <taxon>Bacilli</taxon>
        <taxon>Bacillales</taxon>
        <taxon>Bacillaceae</taxon>
        <taxon>Salinibacillus</taxon>
    </lineage>
</organism>
<evidence type="ECO:0000313" key="8">
    <source>
        <dbReference type="EMBL" id="MRG87194.1"/>
    </source>
</evidence>
<evidence type="ECO:0000256" key="4">
    <source>
        <dbReference type="ARBA" id="ARBA00023125"/>
    </source>
</evidence>
<evidence type="ECO:0000259" key="6">
    <source>
        <dbReference type="Pfam" id="PF04542"/>
    </source>
</evidence>
<evidence type="ECO:0000256" key="5">
    <source>
        <dbReference type="ARBA" id="ARBA00023163"/>
    </source>
</evidence>
<keyword evidence="9" id="KW-1185">Reference proteome</keyword>
<evidence type="ECO:0000256" key="2">
    <source>
        <dbReference type="ARBA" id="ARBA00023015"/>
    </source>
</evidence>
<reference evidence="8 9" key="1">
    <citation type="submission" date="2019-11" db="EMBL/GenBank/DDBJ databases">
        <authorList>
            <person name="Li J."/>
        </authorList>
    </citation>
    <scope>NUCLEOTIDE SEQUENCE [LARGE SCALE GENOMIC DNA]</scope>
    <source>
        <strain evidence="8 9">J4</strain>
    </source>
</reference>
<dbReference type="InterPro" id="IPR013325">
    <property type="entry name" value="RNA_pol_sigma_r2"/>
</dbReference>
<dbReference type="SUPFAM" id="SSF88946">
    <property type="entry name" value="Sigma2 domain of RNA polymerase sigma factors"/>
    <property type="match status" value="1"/>
</dbReference>
<dbReference type="OrthoDB" id="2381154at2"/>
<keyword evidence="4" id="KW-0238">DNA-binding</keyword>